<organism evidence="3 4">
    <name type="scientific">Methylomonas fluvii</name>
    <dbReference type="NCBI Taxonomy" id="1854564"/>
    <lineage>
        <taxon>Bacteria</taxon>
        <taxon>Pseudomonadati</taxon>
        <taxon>Pseudomonadota</taxon>
        <taxon>Gammaproteobacteria</taxon>
        <taxon>Methylococcales</taxon>
        <taxon>Methylococcaceae</taxon>
        <taxon>Methylomonas</taxon>
    </lineage>
</organism>
<dbReference type="SUPFAM" id="SSF56801">
    <property type="entry name" value="Acetyl-CoA synthetase-like"/>
    <property type="match status" value="1"/>
</dbReference>
<dbReference type="Pfam" id="PF00501">
    <property type="entry name" value="AMP-binding"/>
    <property type="match status" value="1"/>
</dbReference>
<reference evidence="3 4" key="1">
    <citation type="submission" date="2020-09" db="EMBL/GenBank/DDBJ databases">
        <title>Methylomonas albis sp. nov. and Methylomonas fluvii sp. nov.: Two cold-adapted methanotrophs from the River Elbe and an amended description of Methylovulum psychrotolerans strain Eb1.</title>
        <authorList>
            <person name="Bussmann I.K."/>
            <person name="Klings K.-W."/>
            <person name="Warnstedt J."/>
            <person name="Hoppert M."/>
            <person name="Saborowski A."/>
            <person name="Horn F."/>
            <person name="Liebner S."/>
        </authorList>
    </citation>
    <scope>NUCLEOTIDE SEQUENCE [LARGE SCALE GENOMIC DNA]</scope>
    <source>
        <strain evidence="3 4">EbB</strain>
    </source>
</reference>
<accession>A0ABR9DI17</accession>
<proteinExistence type="inferred from homology"/>
<dbReference type="PROSITE" id="PS00455">
    <property type="entry name" value="AMP_BINDING"/>
    <property type="match status" value="1"/>
</dbReference>
<comment type="similarity">
    <text evidence="1">Belongs to the ATP-dependent AMP-binding enzyme family.</text>
</comment>
<dbReference type="InterPro" id="IPR045851">
    <property type="entry name" value="AMP-bd_C_sf"/>
</dbReference>
<dbReference type="RefSeq" id="WP_192395502.1">
    <property type="nucleotide sequence ID" value="NZ_CAJHIU010000003.1"/>
</dbReference>
<gene>
    <name evidence="3" type="ORF">EBB_20045</name>
</gene>
<dbReference type="PANTHER" id="PTHR43201:SF8">
    <property type="entry name" value="ACYL-COA SYNTHETASE FAMILY MEMBER 3"/>
    <property type="match status" value="1"/>
</dbReference>
<dbReference type="PANTHER" id="PTHR43201">
    <property type="entry name" value="ACYL-COA SYNTHETASE"/>
    <property type="match status" value="1"/>
</dbReference>
<evidence type="ECO:0000259" key="2">
    <source>
        <dbReference type="Pfam" id="PF00501"/>
    </source>
</evidence>
<dbReference type="EMBL" id="JACXST010000003">
    <property type="protein sequence ID" value="MBD9362757.1"/>
    <property type="molecule type" value="Genomic_DNA"/>
</dbReference>
<dbReference type="Gene3D" id="3.30.300.30">
    <property type="match status" value="1"/>
</dbReference>
<evidence type="ECO:0000313" key="4">
    <source>
        <dbReference type="Proteomes" id="UP000641152"/>
    </source>
</evidence>
<dbReference type="Gene3D" id="3.40.50.12780">
    <property type="entry name" value="N-terminal domain of ligase-like"/>
    <property type="match status" value="1"/>
</dbReference>
<dbReference type="Proteomes" id="UP000641152">
    <property type="component" value="Unassembled WGS sequence"/>
</dbReference>
<comment type="caution">
    <text evidence="3">The sequence shown here is derived from an EMBL/GenBank/DDBJ whole genome shotgun (WGS) entry which is preliminary data.</text>
</comment>
<dbReference type="InterPro" id="IPR020845">
    <property type="entry name" value="AMP-binding_CS"/>
</dbReference>
<dbReference type="InterPro" id="IPR042099">
    <property type="entry name" value="ANL_N_sf"/>
</dbReference>
<protein>
    <submittedName>
        <fullName evidence="3">AMP-binding protein</fullName>
    </submittedName>
</protein>
<keyword evidence="4" id="KW-1185">Reference proteome</keyword>
<evidence type="ECO:0000313" key="3">
    <source>
        <dbReference type="EMBL" id="MBD9362757.1"/>
    </source>
</evidence>
<evidence type="ECO:0000256" key="1">
    <source>
        <dbReference type="ARBA" id="ARBA00006432"/>
    </source>
</evidence>
<feature type="domain" description="AMP-dependent synthetase/ligase" evidence="2">
    <location>
        <begin position="115"/>
        <end position="295"/>
    </location>
</feature>
<dbReference type="InterPro" id="IPR000873">
    <property type="entry name" value="AMP-dep_synth/lig_dom"/>
</dbReference>
<name>A0ABR9DI17_9GAMM</name>
<sequence>MLETQKSPAPQTPLYSNHTAPFALHNGQMVSRGNLWADVTALAAQLPDRPYQFNLCENRYLFCLCLLAAAVRGQICLLPPAGQMAVILEILRDYPGAYIAREHAPQQTGLDWFEVIAPNSATAASPPHFDWQGTAVVAFTSGSTGKPKPCPHSLHTFKTSAEMAVSSLGLAEQQLLMLSTTPPQHMYGLETSVFWPLFSQLVLHDGRPFFAEDIRQTINTSPWPTVLASTPTHLRSLIKTTGTWDNLAGIISATDTLSAKLAGETAAILGQSPLEIYGSTETLSFASRETLLENPWQPYAGCRLHQDKSGQSYLQAAHLPDEVPLQDTVQIQADGCFTVLGRDQDMVKIGGKRASLTELNRRLLDIDGVDDGVCFSHENGRLAAVVVSRLDNQAIRLGLQPYLDEVFLPRKIHFVTKIPRNATGKLAKLELEKLLESLS</sequence>